<accession>A0A3R7LCU9</accession>
<evidence type="ECO:0000313" key="1">
    <source>
        <dbReference type="EMBL" id="RNF11859.1"/>
    </source>
</evidence>
<proteinExistence type="predicted"/>
<organism evidence="1 2">
    <name type="scientific">Trypanosoma rangeli</name>
    <dbReference type="NCBI Taxonomy" id="5698"/>
    <lineage>
        <taxon>Eukaryota</taxon>
        <taxon>Discoba</taxon>
        <taxon>Euglenozoa</taxon>
        <taxon>Kinetoplastea</taxon>
        <taxon>Metakinetoplastina</taxon>
        <taxon>Trypanosomatida</taxon>
        <taxon>Trypanosomatidae</taxon>
        <taxon>Trypanosoma</taxon>
        <taxon>Herpetosoma</taxon>
    </lineage>
</organism>
<name>A0A3R7LCU9_TRYRA</name>
<reference evidence="1 2" key="1">
    <citation type="journal article" date="2018" name="BMC Genomics">
        <title>Genomic comparison of Trypanosoma conorhini and Trypanosoma rangeli to Trypanosoma cruzi strains of high and low virulence.</title>
        <authorList>
            <person name="Bradwell K.R."/>
            <person name="Koparde V.N."/>
            <person name="Matveyev A.V."/>
            <person name="Serrano M.G."/>
            <person name="Alves J.M."/>
            <person name="Parikh H."/>
            <person name="Huang B."/>
            <person name="Lee V."/>
            <person name="Espinosa-Alvarez O."/>
            <person name="Ortiz P.A."/>
            <person name="Costa-Martins A.G."/>
            <person name="Teixeira M.M."/>
            <person name="Buck G.A."/>
        </authorList>
    </citation>
    <scope>NUCLEOTIDE SEQUENCE [LARGE SCALE GENOMIC DNA]</scope>
    <source>
        <strain evidence="1 2">AM80</strain>
    </source>
</reference>
<dbReference type="OrthoDB" id="243365at2759"/>
<protein>
    <submittedName>
        <fullName evidence="1">Uncharacterized protein</fullName>
    </submittedName>
</protein>
<dbReference type="EMBL" id="MKGL01000012">
    <property type="protein sequence ID" value="RNF11859.1"/>
    <property type="molecule type" value="Genomic_DNA"/>
</dbReference>
<sequence length="154" mass="17294">MVRARDIKSAALDWCEDEVCLAKNGEPMQIAIKTPSLQATLKSAEERAVEILEHPLLPCRCLCMHLKRRRTKPVTIHDSTVCIPSCRNGPVNDVTIDVISSFPCTGLLLPLMECCRWKVEMVKIQRVPALCAVHRCLRRTQLSQAACRCEAKVL</sequence>
<dbReference type="RefSeq" id="XP_029242423.1">
    <property type="nucleotide sequence ID" value="XM_029377764.1"/>
</dbReference>
<dbReference type="GeneID" id="40324627"/>
<gene>
    <name evidence="1" type="ORF">TraAM80_00694</name>
</gene>
<evidence type="ECO:0000313" key="2">
    <source>
        <dbReference type="Proteomes" id="UP000283634"/>
    </source>
</evidence>
<comment type="caution">
    <text evidence="1">The sequence shown here is derived from an EMBL/GenBank/DDBJ whole genome shotgun (WGS) entry which is preliminary data.</text>
</comment>
<dbReference type="AlphaFoldDB" id="A0A3R7LCU9"/>
<keyword evidence="2" id="KW-1185">Reference proteome</keyword>
<dbReference type="Proteomes" id="UP000283634">
    <property type="component" value="Unassembled WGS sequence"/>
</dbReference>